<dbReference type="InterPro" id="IPR003594">
    <property type="entry name" value="HATPase_dom"/>
</dbReference>
<dbReference type="SUPFAM" id="SSF47384">
    <property type="entry name" value="Homodimeric domain of signal transducing histidine kinase"/>
    <property type="match status" value="1"/>
</dbReference>
<dbReference type="InterPro" id="IPR025908">
    <property type="entry name" value="Sensor_TM1"/>
</dbReference>
<dbReference type="EMBL" id="BKAJ01000314">
    <property type="protein sequence ID" value="GEP62128.1"/>
    <property type="molecule type" value="Genomic_DNA"/>
</dbReference>
<dbReference type="PROSITE" id="PS50885">
    <property type="entry name" value="HAMP"/>
    <property type="match status" value="1"/>
</dbReference>
<dbReference type="InterPro" id="IPR003660">
    <property type="entry name" value="HAMP_dom"/>
</dbReference>
<dbReference type="OrthoDB" id="9805942at2"/>
<dbReference type="SMART" id="SM00304">
    <property type="entry name" value="HAMP"/>
    <property type="match status" value="1"/>
</dbReference>
<sequence>MASDIDTATPEPGRRFGLQGLRARIAAALGHREELPTRAASAETPSLLRRRRSATRRYSPLTRRILLLNIIPVALLTLGAVYLSDYEEELIDAELASLAVQGEMVAAGIGEVAVAGGETTVNRLDADAARQLLTRLVRPTGVRARLFSETGELLGDSAILSDASRIHVMPLPPPQDIPAVEPHWGEKIGDWIARQLSRVDRFPEYVERAVPTVRDFPEAASALRGFNASAVRVSPDGMLILSAAVPVQRYKQVLGALMLTRDNRAIAASLREVRYDMMVIAAAALGITVLLSLYLAGTITQPIVRLARAADDVRLARESRPEIPDLGKRGDEIGDLNDALRSMTDALWQRINTIESFAADVAHELKNPLTSLRSAIEVAARPNLEPERREKLMGIVLDDINRLNRLITDISEASRLDAELMRGEVKQVDLNALLGDMVNHYAVTAVQKGGVEVEYRLATNPPFLAHGHDGRYGQVFRNVIDNAISFSPPGSKIVVELGRAPRGGPFIVTIDDQGPGIPEDNLESIFERFYSERPTEHFGQHSGLGLSICRQIMETYGGAISASNRRAPPDGAGGGRVLGARFTVRVPAGDGRK</sequence>
<dbReference type="InterPro" id="IPR004358">
    <property type="entry name" value="Sig_transdc_His_kin-like_C"/>
</dbReference>
<dbReference type="EC" id="2.7.13.3" evidence="3"/>
<protein>
    <recommendedName>
        <fullName evidence="3">histidine kinase</fullName>
        <ecNumber evidence="3">2.7.13.3</ecNumber>
    </recommendedName>
</protein>
<dbReference type="Pfam" id="PF13756">
    <property type="entry name" value="Stimulus_sens_1"/>
    <property type="match status" value="1"/>
</dbReference>
<feature type="domain" description="Histidine kinase" evidence="12">
    <location>
        <begin position="360"/>
        <end position="590"/>
    </location>
</feature>
<accession>A0A512NT44</accession>
<keyword evidence="10 11" id="KW-0472">Membrane</keyword>
<keyword evidence="15" id="KW-1185">Reference proteome</keyword>
<dbReference type="Pfam" id="PF00672">
    <property type="entry name" value="HAMP"/>
    <property type="match status" value="1"/>
</dbReference>
<evidence type="ECO:0000256" key="1">
    <source>
        <dbReference type="ARBA" id="ARBA00000085"/>
    </source>
</evidence>
<evidence type="ECO:0000256" key="7">
    <source>
        <dbReference type="ARBA" id="ARBA00022777"/>
    </source>
</evidence>
<dbReference type="Gene3D" id="1.10.287.130">
    <property type="match status" value="1"/>
</dbReference>
<dbReference type="Gene3D" id="3.30.565.10">
    <property type="entry name" value="Histidine kinase-like ATPase, C-terminal domain"/>
    <property type="match status" value="1"/>
</dbReference>
<dbReference type="InterPro" id="IPR036890">
    <property type="entry name" value="HATPase_C_sf"/>
</dbReference>
<dbReference type="PANTHER" id="PTHR45436:SF5">
    <property type="entry name" value="SENSOR HISTIDINE KINASE TRCS"/>
    <property type="match status" value="1"/>
</dbReference>
<name>A0A512NT44_9HYPH</name>
<evidence type="ECO:0000256" key="3">
    <source>
        <dbReference type="ARBA" id="ARBA00012438"/>
    </source>
</evidence>
<dbReference type="InterPro" id="IPR003661">
    <property type="entry name" value="HisK_dim/P_dom"/>
</dbReference>
<keyword evidence="6 11" id="KW-0812">Transmembrane</keyword>
<reference evidence="14 15" key="1">
    <citation type="submission" date="2019-07" db="EMBL/GenBank/DDBJ databases">
        <title>Whole genome shotgun sequence of Reyranella soli NBRC 108950.</title>
        <authorList>
            <person name="Hosoyama A."/>
            <person name="Uohara A."/>
            <person name="Ohji S."/>
            <person name="Ichikawa N."/>
        </authorList>
    </citation>
    <scope>NUCLEOTIDE SEQUENCE [LARGE SCALE GENOMIC DNA]</scope>
    <source>
        <strain evidence="14 15">NBRC 108950</strain>
    </source>
</reference>
<evidence type="ECO:0000256" key="2">
    <source>
        <dbReference type="ARBA" id="ARBA00004370"/>
    </source>
</evidence>
<evidence type="ECO:0000313" key="15">
    <source>
        <dbReference type="Proteomes" id="UP000321058"/>
    </source>
</evidence>
<keyword evidence="4" id="KW-0597">Phosphoprotein</keyword>
<dbReference type="Pfam" id="PF13755">
    <property type="entry name" value="Sensor_TM1"/>
    <property type="match status" value="1"/>
</dbReference>
<evidence type="ECO:0000256" key="5">
    <source>
        <dbReference type="ARBA" id="ARBA00022679"/>
    </source>
</evidence>
<dbReference type="PRINTS" id="PR00344">
    <property type="entry name" value="BCTRLSENSOR"/>
</dbReference>
<evidence type="ECO:0000256" key="10">
    <source>
        <dbReference type="ARBA" id="ARBA00023136"/>
    </source>
</evidence>
<evidence type="ECO:0000256" key="11">
    <source>
        <dbReference type="SAM" id="Phobius"/>
    </source>
</evidence>
<dbReference type="RefSeq" id="WP_147157388.1">
    <property type="nucleotide sequence ID" value="NZ_BKAJ01000314.1"/>
</dbReference>
<dbReference type="AlphaFoldDB" id="A0A512NT44"/>
<dbReference type="SMART" id="SM00387">
    <property type="entry name" value="HATPase_c"/>
    <property type="match status" value="1"/>
</dbReference>
<proteinExistence type="predicted"/>
<feature type="domain" description="HAMP" evidence="13">
    <location>
        <begin position="297"/>
        <end position="352"/>
    </location>
</feature>
<dbReference type="InterPro" id="IPR025919">
    <property type="entry name" value="Stimulus_sens_dom"/>
</dbReference>
<dbReference type="Proteomes" id="UP000321058">
    <property type="component" value="Unassembled WGS sequence"/>
</dbReference>
<dbReference type="Pfam" id="PF02518">
    <property type="entry name" value="HATPase_c"/>
    <property type="match status" value="1"/>
</dbReference>
<comment type="subcellular location">
    <subcellularLocation>
        <location evidence="2">Membrane</location>
    </subcellularLocation>
</comment>
<evidence type="ECO:0000256" key="4">
    <source>
        <dbReference type="ARBA" id="ARBA00022553"/>
    </source>
</evidence>
<dbReference type="InterPro" id="IPR036097">
    <property type="entry name" value="HisK_dim/P_sf"/>
</dbReference>
<organism evidence="14 15">
    <name type="scientific">Reyranella soli</name>
    <dbReference type="NCBI Taxonomy" id="1230389"/>
    <lineage>
        <taxon>Bacteria</taxon>
        <taxon>Pseudomonadati</taxon>
        <taxon>Pseudomonadota</taxon>
        <taxon>Alphaproteobacteria</taxon>
        <taxon>Hyphomicrobiales</taxon>
        <taxon>Reyranellaceae</taxon>
        <taxon>Reyranella</taxon>
    </lineage>
</organism>
<comment type="caution">
    <text evidence="14">The sequence shown here is derived from an EMBL/GenBank/DDBJ whole genome shotgun (WGS) entry which is preliminary data.</text>
</comment>
<dbReference type="SUPFAM" id="SSF55874">
    <property type="entry name" value="ATPase domain of HSP90 chaperone/DNA topoisomerase II/histidine kinase"/>
    <property type="match status" value="1"/>
</dbReference>
<evidence type="ECO:0000259" key="13">
    <source>
        <dbReference type="PROSITE" id="PS50885"/>
    </source>
</evidence>
<dbReference type="GO" id="GO:0000155">
    <property type="term" value="F:phosphorelay sensor kinase activity"/>
    <property type="evidence" value="ECO:0007669"/>
    <property type="project" value="InterPro"/>
</dbReference>
<dbReference type="SMART" id="SM00388">
    <property type="entry name" value="HisKA"/>
    <property type="match status" value="1"/>
</dbReference>
<evidence type="ECO:0000313" key="14">
    <source>
        <dbReference type="EMBL" id="GEP62128.1"/>
    </source>
</evidence>
<dbReference type="CDD" id="cd00082">
    <property type="entry name" value="HisKA"/>
    <property type="match status" value="1"/>
</dbReference>
<keyword evidence="5" id="KW-0808">Transferase</keyword>
<dbReference type="GO" id="GO:0005886">
    <property type="term" value="C:plasma membrane"/>
    <property type="evidence" value="ECO:0007669"/>
    <property type="project" value="TreeGrafter"/>
</dbReference>
<feature type="transmembrane region" description="Helical" evidence="11">
    <location>
        <begin position="65"/>
        <end position="83"/>
    </location>
</feature>
<dbReference type="Gene3D" id="6.10.340.10">
    <property type="match status" value="1"/>
</dbReference>
<evidence type="ECO:0000256" key="9">
    <source>
        <dbReference type="ARBA" id="ARBA00023012"/>
    </source>
</evidence>
<dbReference type="InterPro" id="IPR005467">
    <property type="entry name" value="His_kinase_dom"/>
</dbReference>
<feature type="transmembrane region" description="Helical" evidence="11">
    <location>
        <begin position="277"/>
        <end position="296"/>
    </location>
</feature>
<dbReference type="PANTHER" id="PTHR45436">
    <property type="entry name" value="SENSOR HISTIDINE KINASE YKOH"/>
    <property type="match status" value="1"/>
</dbReference>
<dbReference type="InterPro" id="IPR050428">
    <property type="entry name" value="TCS_sensor_his_kinase"/>
</dbReference>
<keyword evidence="7 14" id="KW-0418">Kinase</keyword>
<dbReference type="Pfam" id="PF00512">
    <property type="entry name" value="HisKA"/>
    <property type="match status" value="1"/>
</dbReference>
<dbReference type="CDD" id="cd06225">
    <property type="entry name" value="HAMP"/>
    <property type="match status" value="1"/>
</dbReference>
<evidence type="ECO:0000256" key="8">
    <source>
        <dbReference type="ARBA" id="ARBA00022989"/>
    </source>
</evidence>
<keyword evidence="9" id="KW-0902">Two-component regulatory system</keyword>
<gene>
    <name evidence="14" type="ORF">RSO01_92940</name>
</gene>
<evidence type="ECO:0000259" key="12">
    <source>
        <dbReference type="PROSITE" id="PS50109"/>
    </source>
</evidence>
<evidence type="ECO:0000256" key="6">
    <source>
        <dbReference type="ARBA" id="ARBA00022692"/>
    </source>
</evidence>
<keyword evidence="8 11" id="KW-1133">Transmembrane helix</keyword>
<comment type="catalytic activity">
    <reaction evidence="1">
        <text>ATP + protein L-histidine = ADP + protein N-phospho-L-histidine.</text>
        <dbReference type="EC" id="2.7.13.3"/>
    </reaction>
</comment>
<dbReference type="PROSITE" id="PS50109">
    <property type="entry name" value="HIS_KIN"/>
    <property type="match status" value="1"/>
</dbReference>